<evidence type="ECO:0000313" key="2">
    <source>
        <dbReference type="Proteomes" id="UP000327013"/>
    </source>
</evidence>
<sequence>MDQHLRVVAAAAYSTAYPDHLQGQESDDDYQYYGKVWIQLKSGLTLMVSADDQGKLWIQLSDDHHGKLIMDPYLCFLSTRSIIDPIFMHNPVGLATSGSFSFVEHQ</sequence>
<organism evidence="1 2">
    <name type="scientific">Carpinus fangiana</name>
    <dbReference type="NCBI Taxonomy" id="176857"/>
    <lineage>
        <taxon>Eukaryota</taxon>
        <taxon>Viridiplantae</taxon>
        <taxon>Streptophyta</taxon>
        <taxon>Embryophyta</taxon>
        <taxon>Tracheophyta</taxon>
        <taxon>Spermatophyta</taxon>
        <taxon>Magnoliopsida</taxon>
        <taxon>eudicotyledons</taxon>
        <taxon>Gunneridae</taxon>
        <taxon>Pentapetalae</taxon>
        <taxon>rosids</taxon>
        <taxon>fabids</taxon>
        <taxon>Fagales</taxon>
        <taxon>Betulaceae</taxon>
        <taxon>Carpinus</taxon>
    </lineage>
</organism>
<evidence type="ECO:0000313" key="1">
    <source>
        <dbReference type="EMBL" id="KAE8037174.1"/>
    </source>
</evidence>
<keyword evidence="2" id="KW-1185">Reference proteome</keyword>
<dbReference type="EMBL" id="CM017324">
    <property type="protein sequence ID" value="KAE8037174.1"/>
    <property type="molecule type" value="Genomic_DNA"/>
</dbReference>
<protein>
    <submittedName>
        <fullName evidence="1">Uncharacterized protein</fullName>
    </submittedName>
</protein>
<gene>
    <name evidence="1" type="ORF">FH972_009786</name>
</gene>
<dbReference type="Proteomes" id="UP000327013">
    <property type="component" value="Chromosome 4"/>
</dbReference>
<accession>A0A660KMY5</accession>
<dbReference type="AlphaFoldDB" id="A0A660KMY5"/>
<name>A0A660KMY5_9ROSI</name>
<reference evidence="1 2" key="1">
    <citation type="submission" date="2019-06" db="EMBL/GenBank/DDBJ databases">
        <title>A chromosomal-level reference genome of Carpinus fangiana (Coryloideae, Betulaceae).</title>
        <authorList>
            <person name="Yang X."/>
            <person name="Wang Z."/>
            <person name="Zhang L."/>
            <person name="Hao G."/>
            <person name="Liu J."/>
            <person name="Yang Y."/>
        </authorList>
    </citation>
    <scope>NUCLEOTIDE SEQUENCE [LARGE SCALE GENOMIC DNA]</scope>
    <source>
        <strain evidence="1">Cfa_2016G</strain>
        <tissue evidence="1">Leaf</tissue>
    </source>
</reference>
<proteinExistence type="predicted"/>